<dbReference type="Proteomes" id="UP000001396">
    <property type="component" value="Unassembled WGS sequence"/>
</dbReference>
<dbReference type="PANTHER" id="PTHR39217:SF1">
    <property type="entry name" value="GLUTATHIONE SYNTHETASE"/>
    <property type="match status" value="1"/>
</dbReference>
<keyword evidence="3" id="KW-1185">Reference proteome</keyword>
<dbReference type="RefSeq" id="XP_020428022.1">
    <property type="nucleotide sequence ID" value="XM_020581235.1"/>
</dbReference>
<evidence type="ECO:0000313" key="2">
    <source>
        <dbReference type="EMBL" id="EFA75888.1"/>
    </source>
</evidence>
<name>D3BR56_HETP5</name>
<feature type="region of interest" description="Disordered" evidence="1">
    <location>
        <begin position="320"/>
        <end position="375"/>
    </location>
</feature>
<evidence type="ECO:0008006" key="4">
    <source>
        <dbReference type="Google" id="ProtNLM"/>
    </source>
</evidence>
<reference evidence="2 3" key="1">
    <citation type="journal article" date="2011" name="Genome Res.">
        <title>Phylogeny-wide analysis of social amoeba genomes highlights ancient origins for complex intercellular communication.</title>
        <authorList>
            <person name="Heidel A.J."/>
            <person name="Lawal H.M."/>
            <person name="Felder M."/>
            <person name="Schilde C."/>
            <person name="Helps N.R."/>
            <person name="Tunggal B."/>
            <person name="Rivero F."/>
            <person name="John U."/>
            <person name="Schleicher M."/>
            <person name="Eichinger L."/>
            <person name="Platzer M."/>
            <person name="Noegel A.A."/>
            <person name="Schaap P."/>
            <person name="Gloeckner G."/>
        </authorList>
    </citation>
    <scope>NUCLEOTIDE SEQUENCE [LARGE SCALE GENOMIC DNA]</scope>
    <source>
        <strain evidence="3">ATCC 26659 / Pp 5 / PN500</strain>
    </source>
</reference>
<dbReference type="InParanoid" id="D3BR56"/>
<gene>
    <name evidence="2" type="ORF">PPL_10460</name>
</gene>
<feature type="compositionally biased region" description="Low complexity" evidence="1">
    <location>
        <begin position="335"/>
        <end position="352"/>
    </location>
</feature>
<organism evidence="2 3">
    <name type="scientific">Heterostelium pallidum (strain ATCC 26659 / Pp 5 / PN500)</name>
    <name type="common">Cellular slime mold</name>
    <name type="synonym">Polysphondylium pallidum</name>
    <dbReference type="NCBI Taxonomy" id="670386"/>
    <lineage>
        <taxon>Eukaryota</taxon>
        <taxon>Amoebozoa</taxon>
        <taxon>Evosea</taxon>
        <taxon>Eumycetozoa</taxon>
        <taxon>Dictyostelia</taxon>
        <taxon>Acytosteliales</taxon>
        <taxon>Acytosteliaceae</taxon>
        <taxon>Heterostelium</taxon>
    </lineage>
</organism>
<dbReference type="GeneID" id="31365929"/>
<dbReference type="PANTHER" id="PTHR39217">
    <property type="match status" value="1"/>
</dbReference>
<dbReference type="STRING" id="670386.D3BR56"/>
<comment type="caution">
    <text evidence="2">The sequence shown here is derived from an EMBL/GenBank/DDBJ whole genome shotgun (WGS) entry which is preliminary data.</text>
</comment>
<accession>D3BR56</accession>
<evidence type="ECO:0000313" key="3">
    <source>
        <dbReference type="Proteomes" id="UP000001396"/>
    </source>
</evidence>
<proteinExistence type="predicted"/>
<dbReference type="AlphaFoldDB" id="D3BR56"/>
<dbReference type="InterPro" id="IPR053191">
    <property type="entry name" value="DcsG_Biosynth_Enzyme"/>
</dbReference>
<dbReference type="SUPFAM" id="SSF56059">
    <property type="entry name" value="Glutathione synthetase ATP-binding domain-like"/>
    <property type="match status" value="1"/>
</dbReference>
<dbReference type="OMA" id="TWDYHRR"/>
<protein>
    <recommendedName>
        <fullName evidence="4">ATP-grasp domain-containing protein</fullName>
    </recommendedName>
</protein>
<sequence length="399" mass="45832">MTIKSFNTFAKSIHLLSLKTLRIGMVTSKDHPNVAPDDHGMIQQLSKLYECKSVIWDDYSVQWDQFDLLIIRSAWDYVEKIEQFREWLTKIDSMKIPLLNDSNVIYWNWNKLYLLELENQGITIVPSIFVKSCENPISLSDYIQQGFDNGKFETGQKEFVMKPTIGADSYGTHRFTLESACLLESQFRKLLKHSDMIIQPFVDSIHSEGEVSFIFFNKRFSHSIIKHPSPEDFRVQERFGGNVERNTCPAPSDIEAATKVIKYISGKGRVLYSRIDMLRYKGKLCLSECELFEPTLYFMNDEKVIKNFCQAVADQMGESPRFRGVAPESPRQLLSQPDSPRRSSNSSGSAPDSPRRSIIQPDSPRHLPKRIGGSMSRIRCKNSKISAKLRNNNNINDHT</sequence>
<evidence type="ECO:0000256" key="1">
    <source>
        <dbReference type="SAM" id="MobiDB-lite"/>
    </source>
</evidence>
<dbReference type="EMBL" id="ADBJ01000050">
    <property type="protein sequence ID" value="EFA75888.1"/>
    <property type="molecule type" value="Genomic_DNA"/>
</dbReference>